<dbReference type="AlphaFoldDB" id="A0A2U1JHU3"/>
<accession>A0A2U1JHU3</accession>
<dbReference type="EMBL" id="QCZI01000011">
    <property type="protein sequence ID" value="PWA04716.1"/>
    <property type="molecule type" value="Genomic_DNA"/>
</dbReference>
<name>A0A2U1JHU3_9FLAO</name>
<keyword evidence="2" id="KW-1185">Reference proteome</keyword>
<evidence type="ECO:0008006" key="3">
    <source>
        <dbReference type="Google" id="ProtNLM"/>
    </source>
</evidence>
<dbReference type="Gene3D" id="3.10.450.50">
    <property type="match status" value="1"/>
</dbReference>
<reference evidence="1 2" key="1">
    <citation type="submission" date="2018-04" db="EMBL/GenBank/DDBJ databases">
        <title>Flavobacterium sp. nov., isolated from glacier ice.</title>
        <authorList>
            <person name="Liu Q."/>
            <person name="Xin Y.-H."/>
        </authorList>
    </citation>
    <scope>NUCLEOTIDE SEQUENCE [LARGE SCALE GENOMIC DNA]</scope>
    <source>
        <strain evidence="1 2">RB1R5</strain>
    </source>
</reference>
<dbReference type="Proteomes" id="UP000245449">
    <property type="component" value="Unassembled WGS sequence"/>
</dbReference>
<dbReference type="InterPro" id="IPR032710">
    <property type="entry name" value="NTF2-like_dom_sf"/>
</dbReference>
<evidence type="ECO:0000313" key="2">
    <source>
        <dbReference type="Proteomes" id="UP000245449"/>
    </source>
</evidence>
<evidence type="ECO:0000313" key="1">
    <source>
        <dbReference type="EMBL" id="PWA04716.1"/>
    </source>
</evidence>
<dbReference type="SUPFAM" id="SSF54427">
    <property type="entry name" value="NTF2-like"/>
    <property type="match status" value="1"/>
</dbReference>
<organism evidence="1 2">
    <name type="scientific">Flavobacterium psychrotolerans</name>
    <dbReference type="NCBI Taxonomy" id="2169410"/>
    <lineage>
        <taxon>Bacteria</taxon>
        <taxon>Pseudomonadati</taxon>
        <taxon>Bacteroidota</taxon>
        <taxon>Flavobacteriia</taxon>
        <taxon>Flavobacteriales</taxon>
        <taxon>Flavobacteriaceae</taxon>
        <taxon>Flavobacterium</taxon>
    </lineage>
</organism>
<gene>
    <name evidence="1" type="ORF">DB895_09510</name>
</gene>
<protein>
    <recommendedName>
        <fullName evidence="3">Nuclear transport factor 2 family protein</fullName>
    </recommendedName>
</protein>
<proteinExistence type="predicted"/>
<sequence>MNQFFTITLKYKTMRKLFLIILFTSVFVGCKNEEPKKENLNAPKAIPAEFADSKYEVIGKKSLMDLEKGDINSWVSAFSDDAVYKWNNGDSLVGKVAIVKFWKDRRANVIETITFKNAIWLPINVKEPQSVEKPGIWLLGWYEVIVKYKKGKTMKQWIHTDYHFDANDKVDRVIQYIDRAVVNDALSK</sequence>
<comment type="caution">
    <text evidence="1">The sequence shown here is derived from an EMBL/GenBank/DDBJ whole genome shotgun (WGS) entry which is preliminary data.</text>
</comment>